<proteinExistence type="predicted"/>
<sequence>MFMENVGLWHLGPAAEAPNPTIYLAYLQRAIQNDCAKEYRDNEKRYGIHQVSPNCLR</sequence>
<evidence type="ECO:0000313" key="2">
    <source>
        <dbReference type="EMBL" id="VFK51312.1"/>
    </source>
</evidence>
<name>A0A450ZBZ2_9GAMM</name>
<reference evidence="2" key="1">
    <citation type="submission" date="2019-02" db="EMBL/GenBank/DDBJ databases">
        <authorList>
            <person name="Gruber-Vodicka R. H."/>
            <person name="Seah K. B. B."/>
        </authorList>
    </citation>
    <scope>NUCLEOTIDE SEQUENCE</scope>
    <source>
        <strain evidence="1">BECK_BZ125</strain>
        <strain evidence="2">BECK_BZ126</strain>
    </source>
</reference>
<organism evidence="2">
    <name type="scientific">Candidatus Kentrum sp. TC</name>
    <dbReference type="NCBI Taxonomy" id="2126339"/>
    <lineage>
        <taxon>Bacteria</taxon>
        <taxon>Pseudomonadati</taxon>
        <taxon>Pseudomonadota</taxon>
        <taxon>Gammaproteobacteria</taxon>
        <taxon>Candidatus Kentrum</taxon>
    </lineage>
</organism>
<dbReference type="AlphaFoldDB" id="A0A450ZBZ2"/>
<accession>A0A450ZBZ2</accession>
<protein>
    <submittedName>
        <fullName evidence="2">Uncharacterized protein</fullName>
    </submittedName>
</protein>
<gene>
    <name evidence="1" type="ORF">BECKTC1821E_GA0114239_1001140</name>
    <name evidence="2" type="ORF">BECKTC1821F_GA0114240_100141</name>
</gene>
<dbReference type="EMBL" id="CAADFT010000001">
    <property type="protein sequence ID" value="VFK37904.1"/>
    <property type="molecule type" value="Genomic_DNA"/>
</dbReference>
<dbReference type="EMBL" id="CAADFW010000001">
    <property type="protein sequence ID" value="VFK51312.1"/>
    <property type="molecule type" value="Genomic_DNA"/>
</dbReference>
<evidence type="ECO:0000313" key="1">
    <source>
        <dbReference type="EMBL" id="VFK37904.1"/>
    </source>
</evidence>